<keyword evidence="9" id="KW-1185">Reference proteome</keyword>
<feature type="compositionally biased region" description="Acidic residues" evidence="6">
    <location>
        <begin position="437"/>
        <end position="476"/>
    </location>
</feature>
<organism evidence="8 9">
    <name type="scientific">Heterostelium pallidum (strain ATCC 26659 / Pp 5 / PN500)</name>
    <name type="common">Cellular slime mold</name>
    <name type="synonym">Polysphondylium pallidum</name>
    <dbReference type="NCBI Taxonomy" id="670386"/>
    <lineage>
        <taxon>Eukaryota</taxon>
        <taxon>Amoebozoa</taxon>
        <taxon>Evosea</taxon>
        <taxon>Eumycetozoa</taxon>
        <taxon>Dictyostelia</taxon>
        <taxon>Acytosteliales</taxon>
        <taxon>Acytosteliaceae</taxon>
        <taxon>Heterostelium</taxon>
    </lineage>
</organism>
<keyword evidence="1" id="KW-0547">Nucleotide-binding</keyword>
<dbReference type="CDD" id="cd03112">
    <property type="entry name" value="CobW-like"/>
    <property type="match status" value="1"/>
</dbReference>
<evidence type="ECO:0000256" key="2">
    <source>
        <dbReference type="ARBA" id="ARBA00022801"/>
    </source>
</evidence>
<feature type="domain" description="CobW C-terminal" evidence="7">
    <location>
        <begin position="288"/>
        <end position="406"/>
    </location>
</feature>
<feature type="region of interest" description="Disordered" evidence="6">
    <location>
        <begin position="437"/>
        <end position="499"/>
    </location>
</feature>
<dbReference type="Gene3D" id="3.30.1220.10">
    <property type="entry name" value="CobW-like, C-terminal domain"/>
    <property type="match status" value="1"/>
</dbReference>
<dbReference type="EMBL" id="ADBJ01000004">
    <property type="protein sequence ID" value="EFA85760.1"/>
    <property type="molecule type" value="Genomic_DNA"/>
</dbReference>
<comment type="similarity">
    <text evidence="4">Belongs to the SIMIBI class G3E GTPase family. ZNG1 subfamily.</text>
</comment>
<sequence length="643" mass="74840">MSPSTKKIKNNTNKYLQRVHSLRKRNQKKLPVTVLSGFLGSGKTTLLNHILNNQEGLKVAVIVNDMSDVNIDARLVNSDFSISRTTPKEKTVEKMVEMQNGCICCTLREDLLIEILKLAKTGKFDYLLIESSGISEPLPVAETFTFDDDKNQETIHELTKLDTMVTVVDCSTWLSEYNSSETLQDKKMAASEEDERTIVDLLIDQVEFANIIILNKMDLVEPKDVDLIEGLIKHINPDAKVMRSEYSKVPLKEILNTGLFDFKRASEHPGWLQEMRGTHTPETLEYGISNFVFRARRPFHPMRLENVIMNGGKIFNGVLRSKGFMWVATTPQLIGLWCIAGTGLTLTQAGYWLADLEKHEYPEKDMVESIMKSWVEPHGDRRQEVVFIGTALMDRASIEKELNECLLTDKEMNMGVEVWKTWEDPIMLDEQEEVEIEDHDHDHEDDDDEEDEDDDDDDDEDDDEDDDDNDEEEIDISNDFSKTNNNNNNNIKSSSVKTTNMNMIQKKLKDLNQNKRKQSNNLLREIIKYLFKKKKDIFMICRKYYVTLRLLSLTTNQIKKFKQVKHSTILFEHHYIYSDSKYATILAILQWSKEQEEQEKDEKYKHIQTKKADFNNYLYNNYNNNNNIEMQNQSNQKQDWFTL</sequence>
<dbReference type="PANTHER" id="PTHR43603:SF1">
    <property type="entry name" value="ZINC-REGULATED GTPASE METALLOPROTEIN ACTIVATOR 1"/>
    <property type="match status" value="1"/>
</dbReference>
<dbReference type="InterPro" id="IPR016024">
    <property type="entry name" value="ARM-type_fold"/>
</dbReference>
<evidence type="ECO:0000256" key="4">
    <source>
        <dbReference type="ARBA" id="ARBA00034320"/>
    </source>
</evidence>
<dbReference type="GO" id="GO:0000166">
    <property type="term" value="F:nucleotide binding"/>
    <property type="evidence" value="ECO:0007669"/>
    <property type="project" value="UniProtKB-KW"/>
</dbReference>
<feature type="compositionally biased region" description="Low complexity" evidence="6">
    <location>
        <begin position="477"/>
        <end position="499"/>
    </location>
</feature>
<evidence type="ECO:0000256" key="6">
    <source>
        <dbReference type="SAM" id="MobiDB-lite"/>
    </source>
</evidence>
<evidence type="ECO:0000259" key="7">
    <source>
        <dbReference type="SMART" id="SM00833"/>
    </source>
</evidence>
<dbReference type="RefSeq" id="XP_020437866.1">
    <property type="nucleotide sequence ID" value="XM_020572008.1"/>
</dbReference>
<dbReference type="InterPro" id="IPR027417">
    <property type="entry name" value="P-loop_NTPase"/>
</dbReference>
<accession>D3AXT3</accession>
<evidence type="ECO:0000256" key="5">
    <source>
        <dbReference type="ARBA" id="ARBA00049117"/>
    </source>
</evidence>
<dbReference type="AlphaFoldDB" id="D3AXT3"/>
<dbReference type="InParanoid" id="D3AXT3"/>
<dbReference type="PANTHER" id="PTHR43603">
    <property type="entry name" value="COBW DOMAIN-CONTAINING PROTEIN DDB_G0274527"/>
    <property type="match status" value="1"/>
</dbReference>
<keyword evidence="3" id="KW-0143">Chaperone</keyword>
<dbReference type="Pfam" id="PF07683">
    <property type="entry name" value="CobW_C"/>
    <property type="match status" value="1"/>
</dbReference>
<dbReference type="InterPro" id="IPR036627">
    <property type="entry name" value="CobW-likC_sf"/>
</dbReference>
<proteinExistence type="inferred from homology"/>
<comment type="catalytic activity">
    <reaction evidence="5">
        <text>GTP + H2O = GDP + phosphate + H(+)</text>
        <dbReference type="Rhea" id="RHEA:19669"/>
        <dbReference type="ChEBI" id="CHEBI:15377"/>
        <dbReference type="ChEBI" id="CHEBI:15378"/>
        <dbReference type="ChEBI" id="CHEBI:37565"/>
        <dbReference type="ChEBI" id="CHEBI:43474"/>
        <dbReference type="ChEBI" id="CHEBI:58189"/>
    </reaction>
    <physiologicalReaction direction="left-to-right" evidence="5">
        <dbReference type="Rhea" id="RHEA:19670"/>
    </physiologicalReaction>
</comment>
<comment type="caution">
    <text evidence="8">The sequence shown here is derived from an EMBL/GenBank/DDBJ whole genome shotgun (WGS) entry which is preliminary data.</text>
</comment>
<dbReference type="SMART" id="SM00833">
    <property type="entry name" value="CobW_C"/>
    <property type="match status" value="1"/>
</dbReference>
<keyword evidence="2" id="KW-0378">Hydrolase</keyword>
<dbReference type="InterPro" id="IPR011629">
    <property type="entry name" value="CobW-like_C"/>
</dbReference>
<name>D3AXT3_HETP5</name>
<protein>
    <submittedName>
        <fullName evidence="8">COBW domain-containing protein</fullName>
    </submittedName>
</protein>
<evidence type="ECO:0000256" key="1">
    <source>
        <dbReference type="ARBA" id="ARBA00022741"/>
    </source>
</evidence>
<dbReference type="OMA" id="VNDMATI"/>
<dbReference type="InterPro" id="IPR051927">
    <property type="entry name" value="Zn_Chap_cDPG_Synth"/>
</dbReference>
<evidence type="ECO:0000256" key="3">
    <source>
        <dbReference type="ARBA" id="ARBA00023186"/>
    </source>
</evidence>
<gene>
    <name evidence="8" type="ORF">PPL_00990</name>
</gene>
<dbReference type="Gene3D" id="3.40.50.300">
    <property type="entry name" value="P-loop containing nucleotide triphosphate hydrolases"/>
    <property type="match status" value="1"/>
</dbReference>
<reference evidence="8 9" key="1">
    <citation type="journal article" date="2011" name="Genome Res.">
        <title>Phylogeny-wide analysis of social amoeba genomes highlights ancient origins for complex intercellular communication.</title>
        <authorList>
            <person name="Heidel A.J."/>
            <person name="Lawal H.M."/>
            <person name="Felder M."/>
            <person name="Schilde C."/>
            <person name="Helps N.R."/>
            <person name="Tunggal B."/>
            <person name="Rivero F."/>
            <person name="John U."/>
            <person name="Schleicher M."/>
            <person name="Eichinger L."/>
            <person name="Platzer M."/>
            <person name="Noegel A.A."/>
            <person name="Schaap P."/>
            <person name="Gloeckner G."/>
        </authorList>
    </citation>
    <scope>NUCLEOTIDE SEQUENCE [LARGE SCALE GENOMIC DNA]</scope>
    <source>
        <strain evidence="9">ATCC 26659 / Pp 5 / PN500</strain>
    </source>
</reference>
<dbReference type="STRING" id="670386.D3AXT3"/>
<dbReference type="Proteomes" id="UP000001396">
    <property type="component" value="Unassembled WGS sequence"/>
</dbReference>
<dbReference type="SUPFAM" id="SSF48371">
    <property type="entry name" value="ARM repeat"/>
    <property type="match status" value="1"/>
</dbReference>
<dbReference type="Pfam" id="PF02492">
    <property type="entry name" value="cobW"/>
    <property type="match status" value="1"/>
</dbReference>
<evidence type="ECO:0000313" key="9">
    <source>
        <dbReference type="Proteomes" id="UP000001396"/>
    </source>
</evidence>
<dbReference type="GO" id="GO:0016787">
    <property type="term" value="F:hydrolase activity"/>
    <property type="evidence" value="ECO:0007669"/>
    <property type="project" value="UniProtKB-KW"/>
</dbReference>
<evidence type="ECO:0000313" key="8">
    <source>
        <dbReference type="EMBL" id="EFA85760.1"/>
    </source>
</evidence>
<dbReference type="GeneID" id="31356520"/>
<dbReference type="SUPFAM" id="SSF52540">
    <property type="entry name" value="P-loop containing nucleoside triphosphate hydrolases"/>
    <property type="match status" value="1"/>
</dbReference>
<dbReference type="InterPro" id="IPR003495">
    <property type="entry name" value="CobW/HypB/UreG_nucleotide-bd"/>
</dbReference>